<accession>A0ABD0RZB7</accession>
<dbReference type="EMBL" id="JAMKFB020000001">
    <property type="protein sequence ID" value="KAL0203899.1"/>
    <property type="molecule type" value="Genomic_DNA"/>
</dbReference>
<proteinExistence type="predicted"/>
<dbReference type="Proteomes" id="UP001529510">
    <property type="component" value="Unassembled WGS sequence"/>
</dbReference>
<organism evidence="1 2">
    <name type="scientific">Cirrhinus mrigala</name>
    <name type="common">Mrigala</name>
    <dbReference type="NCBI Taxonomy" id="683832"/>
    <lineage>
        <taxon>Eukaryota</taxon>
        <taxon>Metazoa</taxon>
        <taxon>Chordata</taxon>
        <taxon>Craniata</taxon>
        <taxon>Vertebrata</taxon>
        <taxon>Euteleostomi</taxon>
        <taxon>Actinopterygii</taxon>
        <taxon>Neopterygii</taxon>
        <taxon>Teleostei</taxon>
        <taxon>Ostariophysi</taxon>
        <taxon>Cypriniformes</taxon>
        <taxon>Cyprinidae</taxon>
        <taxon>Labeoninae</taxon>
        <taxon>Labeonini</taxon>
        <taxon>Cirrhinus</taxon>
    </lineage>
</organism>
<feature type="non-terminal residue" evidence="1">
    <location>
        <position position="56"/>
    </location>
</feature>
<feature type="non-terminal residue" evidence="1">
    <location>
        <position position="1"/>
    </location>
</feature>
<dbReference type="PANTHER" id="PTHR46221">
    <property type="entry name" value="FERM AND PDZ DOMAIN-CONTAINING PROTEIN FAMILY MEMBER"/>
    <property type="match status" value="1"/>
</dbReference>
<keyword evidence="2" id="KW-1185">Reference proteome</keyword>
<dbReference type="Gene3D" id="2.30.29.30">
    <property type="entry name" value="Pleckstrin-homology domain (PH domain)/Phosphotyrosine-binding domain (PTB)"/>
    <property type="match status" value="1"/>
</dbReference>
<dbReference type="AlphaFoldDB" id="A0ABD0RZB7"/>
<dbReference type="InterPro" id="IPR011993">
    <property type="entry name" value="PH-like_dom_sf"/>
</dbReference>
<protein>
    <submittedName>
        <fullName evidence="1">Uncharacterized protein</fullName>
    </submittedName>
</protein>
<gene>
    <name evidence="1" type="ORF">M9458_001917</name>
</gene>
<dbReference type="SUPFAM" id="SSF50729">
    <property type="entry name" value="PH domain-like"/>
    <property type="match status" value="1"/>
</dbReference>
<dbReference type="PANTHER" id="PTHR46221:SF2">
    <property type="entry name" value="FERM AND PDZ DOMAIN-CONTAINING PROTEIN 1"/>
    <property type="match status" value="1"/>
</dbReference>
<evidence type="ECO:0000313" key="2">
    <source>
        <dbReference type="Proteomes" id="UP001529510"/>
    </source>
</evidence>
<reference evidence="1 2" key="1">
    <citation type="submission" date="2024-05" db="EMBL/GenBank/DDBJ databases">
        <title>Genome sequencing and assembly of Indian major carp, Cirrhinus mrigala (Hamilton, 1822).</title>
        <authorList>
            <person name="Mohindra V."/>
            <person name="Chowdhury L.M."/>
            <person name="Lal K."/>
            <person name="Jena J.K."/>
        </authorList>
    </citation>
    <scope>NUCLEOTIDE SEQUENCE [LARGE SCALE GENOMIC DNA]</scope>
    <source>
        <strain evidence="1">CM1030</strain>
        <tissue evidence="1">Blood</tissue>
    </source>
</reference>
<name>A0ABD0RZB7_CIRMR</name>
<evidence type="ECO:0000313" key="1">
    <source>
        <dbReference type="EMBL" id="KAL0203899.1"/>
    </source>
</evidence>
<comment type="caution">
    <text evidence="1">The sequence shown here is derived from an EMBL/GenBank/DDBJ whole genome shotgun (WGS) entry which is preliminary data.</text>
</comment>
<sequence>STVSLLVGAQYGVSQVINHKLSIMTTLTEFSSITRVELLPESDRVSLVKIYLQDIK</sequence>